<dbReference type="InterPro" id="IPR029044">
    <property type="entry name" value="Nucleotide-diphossugar_trans"/>
</dbReference>
<dbReference type="PANTHER" id="PTHR43777">
    <property type="entry name" value="MOLYBDENUM COFACTOR CYTIDYLYLTRANSFERASE"/>
    <property type="match status" value="1"/>
</dbReference>
<gene>
    <name evidence="2" type="ORF">A7K91_16805</name>
</gene>
<evidence type="ECO:0000259" key="1">
    <source>
        <dbReference type="Pfam" id="PF12804"/>
    </source>
</evidence>
<protein>
    <recommendedName>
        <fullName evidence="1">MobA-like NTP transferase domain-containing protein</fullName>
    </recommendedName>
</protein>
<accession>A0A1A5YMQ0</accession>
<reference evidence="2 3" key="1">
    <citation type="submission" date="2016-05" db="EMBL/GenBank/DDBJ databases">
        <title>Paenibacillus oryzae. sp. nov., isolated from the rice root.</title>
        <authorList>
            <person name="Zhang J."/>
            <person name="Zhang X."/>
        </authorList>
    </citation>
    <scope>NUCLEOTIDE SEQUENCE [LARGE SCALE GENOMIC DNA]</scope>
    <source>
        <strain evidence="2 3">1DrF-4</strain>
    </source>
</reference>
<dbReference type="Pfam" id="PF12804">
    <property type="entry name" value="NTP_transf_3"/>
    <property type="match status" value="1"/>
</dbReference>
<sequence length="198" mass="21874">MGRSKLGIELACAGFETLGGLGLAAAMESCLDIVYVVVRKGSDKRWLEPYSQRASRIGKPCIILEAEDAEQGMSFSIRSGVNAMLDSLKIPRGLVIMLGDQPLVTGEMINRLIGHFYEHTGLDYVVSSDGITRQPPILLASTMYDQLMKLEGDAGARRLLGDSRWRGSDIFAEDSRRLLDVDTEEDMEVLNRYCIALK</sequence>
<dbReference type="Gene3D" id="3.90.550.10">
    <property type="entry name" value="Spore Coat Polysaccharide Biosynthesis Protein SpsA, Chain A"/>
    <property type="match status" value="1"/>
</dbReference>
<keyword evidence="3" id="KW-1185">Reference proteome</keyword>
<proteinExistence type="predicted"/>
<dbReference type="EMBL" id="LYPA01000043">
    <property type="protein sequence ID" value="OBR66891.1"/>
    <property type="molecule type" value="Genomic_DNA"/>
</dbReference>
<organism evidence="2 3">
    <name type="scientific">Paenibacillus oryzae</name>
    <dbReference type="NCBI Taxonomy" id="1844972"/>
    <lineage>
        <taxon>Bacteria</taxon>
        <taxon>Bacillati</taxon>
        <taxon>Bacillota</taxon>
        <taxon>Bacilli</taxon>
        <taxon>Bacillales</taxon>
        <taxon>Paenibacillaceae</taxon>
        <taxon>Paenibacillus</taxon>
    </lineage>
</organism>
<comment type="caution">
    <text evidence="2">The sequence shown here is derived from an EMBL/GenBank/DDBJ whole genome shotgun (WGS) entry which is preliminary data.</text>
</comment>
<dbReference type="PANTHER" id="PTHR43777:SF1">
    <property type="entry name" value="MOLYBDENUM COFACTOR CYTIDYLYLTRANSFERASE"/>
    <property type="match status" value="1"/>
</dbReference>
<dbReference type="SUPFAM" id="SSF53448">
    <property type="entry name" value="Nucleotide-diphospho-sugar transferases"/>
    <property type="match status" value="1"/>
</dbReference>
<feature type="domain" description="MobA-like NTP transferase" evidence="1">
    <location>
        <begin position="1"/>
        <end position="161"/>
    </location>
</feature>
<dbReference type="Proteomes" id="UP000092024">
    <property type="component" value="Unassembled WGS sequence"/>
</dbReference>
<evidence type="ECO:0000313" key="2">
    <source>
        <dbReference type="EMBL" id="OBR66891.1"/>
    </source>
</evidence>
<dbReference type="GO" id="GO:0016779">
    <property type="term" value="F:nucleotidyltransferase activity"/>
    <property type="evidence" value="ECO:0007669"/>
    <property type="project" value="UniProtKB-ARBA"/>
</dbReference>
<dbReference type="STRING" id="1844972.A7K91_16805"/>
<name>A0A1A5YMQ0_9BACL</name>
<dbReference type="RefSeq" id="WP_068681283.1">
    <property type="nucleotide sequence ID" value="NZ_LYPA01000043.1"/>
</dbReference>
<dbReference type="InterPro" id="IPR025877">
    <property type="entry name" value="MobA-like_NTP_Trfase"/>
</dbReference>
<dbReference type="AlphaFoldDB" id="A0A1A5YMQ0"/>
<evidence type="ECO:0000313" key="3">
    <source>
        <dbReference type="Proteomes" id="UP000092024"/>
    </source>
</evidence>